<evidence type="ECO:0000313" key="1">
    <source>
        <dbReference type="EMBL" id="KAK7487668.1"/>
    </source>
</evidence>
<comment type="caution">
    <text evidence="1">The sequence shown here is derived from an EMBL/GenBank/DDBJ whole genome shotgun (WGS) entry which is preliminary data.</text>
</comment>
<proteinExistence type="predicted"/>
<name>A0ABD0KKU2_9CAEN</name>
<reference evidence="1 2" key="1">
    <citation type="journal article" date="2023" name="Sci. Data">
        <title>Genome assembly of the Korean intertidal mud-creeper Batillaria attramentaria.</title>
        <authorList>
            <person name="Patra A.K."/>
            <person name="Ho P.T."/>
            <person name="Jun S."/>
            <person name="Lee S.J."/>
            <person name="Kim Y."/>
            <person name="Won Y.J."/>
        </authorList>
    </citation>
    <scope>NUCLEOTIDE SEQUENCE [LARGE SCALE GENOMIC DNA]</scope>
    <source>
        <strain evidence="1">Wonlab-2016</strain>
    </source>
</reference>
<sequence length="54" mass="6049">MLCITPTRALGWHGVRVDSRCCQSFAAVCRNWAINIYSPREACLLPAACLRLLK</sequence>
<dbReference type="EMBL" id="JACVVK020000161">
    <property type="protein sequence ID" value="KAK7487668.1"/>
    <property type="molecule type" value="Genomic_DNA"/>
</dbReference>
<gene>
    <name evidence="1" type="ORF">BaRGS_00021087</name>
</gene>
<organism evidence="1 2">
    <name type="scientific">Batillaria attramentaria</name>
    <dbReference type="NCBI Taxonomy" id="370345"/>
    <lineage>
        <taxon>Eukaryota</taxon>
        <taxon>Metazoa</taxon>
        <taxon>Spiralia</taxon>
        <taxon>Lophotrochozoa</taxon>
        <taxon>Mollusca</taxon>
        <taxon>Gastropoda</taxon>
        <taxon>Caenogastropoda</taxon>
        <taxon>Sorbeoconcha</taxon>
        <taxon>Cerithioidea</taxon>
        <taxon>Batillariidae</taxon>
        <taxon>Batillaria</taxon>
    </lineage>
</organism>
<dbReference type="AlphaFoldDB" id="A0ABD0KKU2"/>
<protein>
    <submittedName>
        <fullName evidence="1">Uncharacterized protein</fullName>
    </submittedName>
</protein>
<keyword evidence="2" id="KW-1185">Reference proteome</keyword>
<evidence type="ECO:0000313" key="2">
    <source>
        <dbReference type="Proteomes" id="UP001519460"/>
    </source>
</evidence>
<feature type="non-terminal residue" evidence="1">
    <location>
        <position position="54"/>
    </location>
</feature>
<accession>A0ABD0KKU2</accession>
<dbReference type="Proteomes" id="UP001519460">
    <property type="component" value="Unassembled WGS sequence"/>
</dbReference>